<keyword evidence="3" id="KW-1185">Reference proteome</keyword>
<reference evidence="2 3" key="1">
    <citation type="submission" date="2023-02" db="EMBL/GenBank/DDBJ databases">
        <title>LHISI_Scaffold_Assembly.</title>
        <authorList>
            <person name="Stuart O.P."/>
            <person name="Cleave R."/>
            <person name="Magrath M.J.L."/>
            <person name="Mikheyev A.S."/>
        </authorList>
    </citation>
    <scope>NUCLEOTIDE SEQUENCE [LARGE SCALE GENOMIC DNA]</scope>
    <source>
        <strain evidence="2">Daus_M_001</strain>
        <tissue evidence="2">Leg muscle</tissue>
    </source>
</reference>
<protein>
    <submittedName>
        <fullName evidence="2">Uncharacterized protein</fullName>
    </submittedName>
</protein>
<comment type="caution">
    <text evidence="2">The sequence shown here is derived from an EMBL/GenBank/DDBJ whole genome shotgun (WGS) entry which is preliminary data.</text>
</comment>
<evidence type="ECO:0000313" key="2">
    <source>
        <dbReference type="EMBL" id="KAJ8889439.1"/>
    </source>
</evidence>
<feature type="compositionally biased region" description="Basic and acidic residues" evidence="1">
    <location>
        <begin position="466"/>
        <end position="476"/>
    </location>
</feature>
<gene>
    <name evidence="2" type="ORF">PR048_008938</name>
</gene>
<proteinExistence type="predicted"/>
<dbReference type="Proteomes" id="UP001159363">
    <property type="component" value="Chromosome 3"/>
</dbReference>
<sequence length="679" mass="74520">MTSRRVPAAAGCGRGQGCVCRGVLVVAGDGPAVNYSYDRHTSVRPFHWPTLMSAGRLIVLSLATIPPQQRVSSLCNLRSPAIITASVTHIVHSRSIKWMRFSQICGFCRFQVTVLESIRVPKTNCDIDSTDSMLPHRSLTADVAGAETSYCADSSQVVFRPNAESTHVSEHPCHGRDSNPEPPAPQIGGAQPTASREISANMSRLRHSSMRRQAALGAGALAYYGNLPTLWTTSVLHLIVRLGALYTAVYSCKRLSVTSCIAHRGRATPNTYSGTFVTIPANASRKELILTIFKQIDDRALRAIARKQMEKGYSNESWLVNQPTVLWAWNSEADKVAVCCAVRIKVFLLFNDCVLLFEVQCVARMGHENPAIDYSRKRSCTVATAQQPAIDQLRECRLSTSYRVRCGGHATSRTRNEVNVDIVSSSMYSREHGGLARYCAGSRADKRVSVLPQFLLTSTAASPQAEDSRALRESCRRLPNSSETSRRPPAAQAHKPPRLPFKIHCPINGYIILLDNYYKTLCKIRITTGSATSSAANKWTLFDISNNSSRLSRETTTFGNIPLNGSSNIEDPFSDQAEGDISSMSLAASFQSLLKCRTKPLFGGFSRGSPISPALSFRRCSILISITLIGSEDLDFSSICEQYASYLINHYGANSAVVFDGYEDLNSTKCTKQKWRGTS</sequence>
<organism evidence="2 3">
    <name type="scientific">Dryococelus australis</name>
    <dbReference type="NCBI Taxonomy" id="614101"/>
    <lineage>
        <taxon>Eukaryota</taxon>
        <taxon>Metazoa</taxon>
        <taxon>Ecdysozoa</taxon>
        <taxon>Arthropoda</taxon>
        <taxon>Hexapoda</taxon>
        <taxon>Insecta</taxon>
        <taxon>Pterygota</taxon>
        <taxon>Neoptera</taxon>
        <taxon>Polyneoptera</taxon>
        <taxon>Phasmatodea</taxon>
        <taxon>Verophasmatodea</taxon>
        <taxon>Anareolatae</taxon>
        <taxon>Phasmatidae</taxon>
        <taxon>Eurycanthinae</taxon>
        <taxon>Dryococelus</taxon>
    </lineage>
</organism>
<dbReference type="EMBL" id="JARBHB010000003">
    <property type="protein sequence ID" value="KAJ8889439.1"/>
    <property type="molecule type" value="Genomic_DNA"/>
</dbReference>
<feature type="compositionally biased region" description="Basic and acidic residues" evidence="1">
    <location>
        <begin position="167"/>
        <end position="179"/>
    </location>
</feature>
<feature type="region of interest" description="Disordered" evidence="1">
    <location>
        <begin position="465"/>
        <end position="498"/>
    </location>
</feature>
<evidence type="ECO:0000313" key="3">
    <source>
        <dbReference type="Proteomes" id="UP001159363"/>
    </source>
</evidence>
<accession>A0ABQ9HYI7</accession>
<evidence type="ECO:0000256" key="1">
    <source>
        <dbReference type="SAM" id="MobiDB-lite"/>
    </source>
</evidence>
<feature type="region of interest" description="Disordered" evidence="1">
    <location>
        <begin position="167"/>
        <end position="196"/>
    </location>
</feature>
<name>A0ABQ9HYI7_9NEOP</name>